<dbReference type="Gene3D" id="3.20.20.70">
    <property type="entry name" value="Aldolase class I"/>
    <property type="match status" value="2"/>
</dbReference>
<dbReference type="CDD" id="cd00713">
    <property type="entry name" value="GltS"/>
    <property type="match status" value="1"/>
</dbReference>
<comment type="caution">
    <text evidence="22">The sequence shown here is derived from an EMBL/GenBank/DDBJ whole genome shotgun (WGS) entry which is preliminary data.</text>
</comment>
<evidence type="ECO:0000256" key="4">
    <source>
        <dbReference type="ARBA" id="ARBA00009716"/>
    </source>
</evidence>
<dbReference type="OrthoDB" id="9758182at2"/>
<evidence type="ECO:0000256" key="11">
    <source>
        <dbReference type="ARBA" id="ARBA00022962"/>
    </source>
</evidence>
<keyword evidence="14" id="KW-0411">Iron-sulfur</keyword>
<evidence type="ECO:0000259" key="21">
    <source>
        <dbReference type="PROSITE" id="PS51278"/>
    </source>
</evidence>
<dbReference type="CDD" id="cd02808">
    <property type="entry name" value="GltS_FMN"/>
    <property type="match status" value="1"/>
</dbReference>
<dbReference type="PANTHER" id="PTHR11938:SF133">
    <property type="entry name" value="GLUTAMATE SYNTHASE (NADH)"/>
    <property type="match status" value="1"/>
</dbReference>
<dbReference type="Pfam" id="PF04898">
    <property type="entry name" value="Glu_syn_central"/>
    <property type="match status" value="1"/>
</dbReference>
<evidence type="ECO:0000256" key="16">
    <source>
        <dbReference type="ARBA" id="ARBA00023291"/>
    </source>
</evidence>
<feature type="domain" description="Glutamine amidotransferase type-2" evidence="21">
    <location>
        <begin position="28"/>
        <end position="428"/>
    </location>
</feature>
<evidence type="ECO:0000256" key="7">
    <source>
        <dbReference type="ARBA" id="ARBA00022630"/>
    </source>
</evidence>
<evidence type="ECO:0000256" key="6">
    <source>
        <dbReference type="ARBA" id="ARBA00022605"/>
    </source>
</evidence>
<dbReference type="InterPro" id="IPR002932">
    <property type="entry name" value="Glu_synthdom"/>
</dbReference>
<accession>A0A3D9CXY7</accession>
<dbReference type="InterPro" id="IPR050711">
    <property type="entry name" value="ET-N_metabolism_enzyme"/>
</dbReference>
<dbReference type="GO" id="GO:0006537">
    <property type="term" value="P:glutamate biosynthetic process"/>
    <property type="evidence" value="ECO:0007669"/>
    <property type="project" value="UniProtKB-KW"/>
</dbReference>
<dbReference type="CDD" id="cd00982">
    <property type="entry name" value="gltB_C"/>
    <property type="match status" value="1"/>
</dbReference>
<dbReference type="EC" id="1.4.1.13" evidence="5"/>
<evidence type="ECO:0000256" key="12">
    <source>
        <dbReference type="ARBA" id="ARBA00023002"/>
    </source>
</evidence>
<dbReference type="FunFam" id="3.20.20.70:FF:000053">
    <property type="entry name" value="Glutamate synthase large subunit"/>
    <property type="match status" value="1"/>
</dbReference>
<evidence type="ECO:0000256" key="9">
    <source>
        <dbReference type="ARBA" id="ARBA00022723"/>
    </source>
</evidence>
<evidence type="ECO:0000313" key="23">
    <source>
        <dbReference type="Proteomes" id="UP000256326"/>
    </source>
</evidence>
<evidence type="ECO:0000256" key="20">
    <source>
        <dbReference type="ARBA" id="ARBA00079921"/>
    </source>
</evidence>
<keyword evidence="12 22" id="KW-0560">Oxidoreductase</keyword>
<dbReference type="Pfam" id="PF01493">
    <property type="entry name" value="GXGXG"/>
    <property type="match status" value="1"/>
</dbReference>
<evidence type="ECO:0000256" key="18">
    <source>
        <dbReference type="ARBA" id="ARBA00048151"/>
    </source>
</evidence>
<evidence type="ECO:0000256" key="17">
    <source>
        <dbReference type="ARBA" id="ARBA00037898"/>
    </source>
</evidence>
<evidence type="ECO:0000256" key="19">
    <source>
        <dbReference type="ARBA" id="ARBA00072108"/>
    </source>
</evidence>
<sequence length="1510" mass="168564">MKRARKISQKSIPKNQGLYLPETEFDSCGVGFVANIKGIKSFKIVSDAITMLENMEHRGATGYESNTGDGAGLQIQIPHELLYDEALNFGFDLPDPNFYGVGMLFFPQNNFIREECKEIIAQSADKLGLKILGYRPVPVNNIDLGDLAKSVEPVMEMLFVERPFDVETDKDFERKLFVFRNYISHQITSVTSNDPIGFYVASFSCKKLIYKGQLRSVQIRNYFKDLTNPKTRSAFGMIHSRFATNTSPTWSLAQPFRFLAHNGEINTIGGNLNWLKSSEKTFSNPNFTPQEMDMILPLTKPNQSDSSYLDNMVELLYHSGRSLPHTMMMLIPEAWDGNKQMEDYKKDFYEFHACMMEPWDGPASISFTDGEMIGATLDRNGLRPSRYCVTSDDLVIMASESGALPVNPKNVIKRGRLQPGKMFLVDMKKGVIVSDDELKKEICTSKPYRDWLDKMNINLKELPSPKIRFNKLQSEDIFKYQKAFGYSREDLDKVIKEMAVHGKEPIGAMGFDAPLAVLSEKPQHFSSYFKQLFAQVTNPPIDPIREKLVMSLTTIIGGNGNLLEDDKNFAHSIKLEHPILNNEQLEKLRSVDTGKFQSKTIYTYFKADEKEGSLKKALDRICRYAIDAVEDGFEVIILSDRSLDSQHASIPSLLACSAVHHHLIRKGVRRRVGLVIEAGDVWEVHHFASLLGFGATAINPYLALASIRQMFYDGEFKQDADLEQLKSNYKKAVGDGLLKIFSKMGISTLQSYHGAQIFEIIGLNKPLVNTCFTGAISRINGIGFDEIAKEALAKHYQAFKNDSAFGILDSGGIYQWRKDSEYHQFNPQSIHLLQQATWNDNYETFKKYSRAVNRQTENASLLRGLLEFKNDRQSIPLSEVEPIENILKRFATGAMSFGSISWEAHTTLAIAMNRIGAKSNTGEGGEDENRYVINENGDSLRSSIKQVASGRFGVTARYLAEAEELQIKMAQGAKPGEGGQLSGEKVDSWIGKTRHSTPGVGLISPPPHHDIYSIEDLAQLIFDLKNANRHARISVKLVSKAGVGTIASGVAKAKADHILISGYDGGTGASPLSSVRHTGLPWELGLAETHQTLIKNKLRQRVTVQVDGQMKTGRDLVMATLLGAEEWGIATSALIVEGCILMRKCHLNTCPVGIATQNEELRKKFTGKPEHLVSYFTFLAMEVREIMASLGFRTIDEMVGQSQCLEKKKEIKFWKHQNIDLSGLLFKMETDLPIVKAEEQDSGLDESLSWEMLEVSQSALENNEKVEASFLIKNTDRTVGTILSHELTKIYHSDGMQEDALKFNFKGTAGQSFGAFCNQGITMILEGDANDYFGKGLSGAKLAVFPDEEAVIKANENSIIGNVALYGATSGKVFINGMAGERFCVRNSGAIAVVEGIGDHGCEYMTGGTVVILGGVGRNFGAGMSGGIAYVWDVRKDLEKNFNPDMADLEQLTDRDKNLVFALIQEHFEMTKSLLAEYLLSDFENNLKHFVKVYPREYKKVMENQINVMK</sequence>
<comment type="pathway">
    <text evidence="17">Amino-acid biosynthesis; L-glutamate biosynthesis via GLT pathway; L-glutamate from 2-oxoglutarate and L-glutamine (NADP(+) route): step 1/1.</text>
</comment>
<dbReference type="Gene3D" id="3.60.20.10">
    <property type="entry name" value="Glutamine Phosphoribosylpyrophosphate, subunit 1, domain 1"/>
    <property type="match status" value="1"/>
</dbReference>
<comment type="catalytic activity">
    <reaction evidence="18">
        <text>2 L-glutamate + NADP(+) = L-glutamine + 2-oxoglutarate + NADPH + H(+)</text>
        <dbReference type="Rhea" id="RHEA:15501"/>
        <dbReference type="ChEBI" id="CHEBI:15378"/>
        <dbReference type="ChEBI" id="CHEBI:16810"/>
        <dbReference type="ChEBI" id="CHEBI:29985"/>
        <dbReference type="ChEBI" id="CHEBI:57783"/>
        <dbReference type="ChEBI" id="CHEBI:58349"/>
        <dbReference type="ChEBI" id="CHEBI:58359"/>
        <dbReference type="EC" id="1.4.1.13"/>
    </reaction>
</comment>
<keyword evidence="11" id="KW-0315">Glutamine amidotransferase</keyword>
<evidence type="ECO:0000256" key="3">
    <source>
        <dbReference type="ARBA" id="ARBA00001974"/>
    </source>
</evidence>
<evidence type="ECO:0000256" key="14">
    <source>
        <dbReference type="ARBA" id="ARBA00023014"/>
    </source>
</evidence>
<dbReference type="RefSeq" id="WP_116034709.1">
    <property type="nucleotide sequence ID" value="NZ_JBHLVV010000034.1"/>
</dbReference>
<dbReference type="Gene3D" id="2.160.20.60">
    <property type="entry name" value="Glutamate synthase, alpha subunit, C-terminal domain"/>
    <property type="match status" value="1"/>
</dbReference>
<comment type="cofactor">
    <cofactor evidence="1">
        <name>FMN</name>
        <dbReference type="ChEBI" id="CHEBI:58210"/>
    </cofactor>
</comment>
<dbReference type="InterPro" id="IPR017932">
    <property type="entry name" value="GATase_2_dom"/>
</dbReference>
<dbReference type="GO" id="GO:0046872">
    <property type="term" value="F:metal ion binding"/>
    <property type="evidence" value="ECO:0007669"/>
    <property type="project" value="UniProtKB-KW"/>
</dbReference>
<dbReference type="SUPFAM" id="SSF51395">
    <property type="entry name" value="FMN-linked oxidoreductases"/>
    <property type="match status" value="1"/>
</dbReference>
<dbReference type="InterPro" id="IPR036485">
    <property type="entry name" value="Glu_synth_asu_C_sf"/>
</dbReference>
<dbReference type="InterPro" id="IPR006982">
    <property type="entry name" value="Glu_synth_centr_N"/>
</dbReference>
<keyword evidence="23" id="KW-1185">Reference proteome</keyword>
<dbReference type="InterPro" id="IPR029055">
    <property type="entry name" value="Ntn_hydrolases_N"/>
</dbReference>
<dbReference type="SUPFAM" id="SSF69336">
    <property type="entry name" value="Alpha subunit of glutamate synthase, C-terminal domain"/>
    <property type="match status" value="1"/>
</dbReference>
<dbReference type="PANTHER" id="PTHR11938">
    <property type="entry name" value="FAD NADPH DEHYDROGENASE/OXIDOREDUCTASE"/>
    <property type="match status" value="1"/>
</dbReference>
<evidence type="ECO:0000256" key="15">
    <source>
        <dbReference type="ARBA" id="ARBA00023164"/>
    </source>
</evidence>
<keyword evidence="13" id="KW-0408">Iron</keyword>
<dbReference type="EMBL" id="QNUG01000015">
    <property type="protein sequence ID" value="REC70640.1"/>
    <property type="molecule type" value="Genomic_DNA"/>
</dbReference>
<comment type="cofactor">
    <cofactor evidence="3">
        <name>FAD</name>
        <dbReference type="ChEBI" id="CHEBI:57692"/>
    </cofactor>
</comment>
<reference evidence="22 23" key="1">
    <citation type="journal article" date="2006" name="Int. J. Syst. Evol. Microbiol.">
        <title>Chryseobacterium hispanicum sp. nov., isolated from the drinking water distribution system of Sevilla, Spain.</title>
        <authorList>
            <person name="Gallego V."/>
            <person name="Garcia M.T."/>
            <person name="Ventosa A."/>
        </authorList>
    </citation>
    <scope>NUCLEOTIDE SEQUENCE [LARGE SCALE GENOMIC DNA]</scope>
    <source>
        <strain evidence="22 23">KCTC 22104</strain>
    </source>
</reference>
<keyword evidence="16" id="KW-0003">3Fe-4S</keyword>
<comment type="similarity">
    <text evidence="4">Belongs to the glutamate synthase family.</text>
</comment>
<evidence type="ECO:0000256" key="8">
    <source>
        <dbReference type="ARBA" id="ARBA00022643"/>
    </source>
</evidence>
<evidence type="ECO:0000256" key="2">
    <source>
        <dbReference type="ARBA" id="ARBA00001927"/>
    </source>
</evidence>
<dbReference type="GO" id="GO:0019676">
    <property type="term" value="P:ammonia assimilation cycle"/>
    <property type="evidence" value="ECO:0007669"/>
    <property type="project" value="TreeGrafter"/>
</dbReference>
<dbReference type="SUPFAM" id="SSF56235">
    <property type="entry name" value="N-terminal nucleophile aminohydrolases (Ntn hydrolases)"/>
    <property type="match status" value="1"/>
</dbReference>
<dbReference type="GO" id="GO:0051538">
    <property type="term" value="F:3 iron, 4 sulfur cluster binding"/>
    <property type="evidence" value="ECO:0007669"/>
    <property type="project" value="UniProtKB-KW"/>
</dbReference>
<organism evidence="22 23">
    <name type="scientific">Epilithonimonas hispanica</name>
    <dbReference type="NCBI Taxonomy" id="358687"/>
    <lineage>
        <taxon>Bacteria</taxon>
        <taxon>Pseudomonadati</taxon>
        <taxon>Bacteroidota</taxon>
        <taxon>Flavobacteriia</taxon>
        <taxon>Flavobacteriales</taxon>
        <taxon>Weeksellaceae</taxon>
        <taxon>Chryseobacterium group</taxon>
        <taxon>Epilithonimonas</taxon>
    </lineage>
</organism>
<dbReference type="InterPro" id="IPR013785">
    <property type="entry name" value="Aldolase_TIM"/>
</dbReference>
<dbReference type="GO" id="GO:0004355">
    <property type="term" value="F:glutamate synthase (NADPH) activity"/>
    <property type="evidence" value="ECO:0007669"/>
    <property type="project" value="UniProtKB-EC"/>
</dbReference>
<gene>
    <name evidence="22" type="ORF">DRF58_08830</name>
</gene>
<protein>
    <recommendedName>
        <fullName evidence="19">Glutamate synthase [NADPH] large chain</fullName>
        <ecNumber evidence="5">1.4.1.13</ecNumber>
    </recommendedName>
    <alternativeName>
        <fullName evidence="20">Glutamate synthase subunit alpha</fullName>
    </alternativeName>
</protein>
<keyword evidence="10" id="KW-0274">FAD</keyword>
<keyword evidence="15" id="KW-0314">Glutamate biosynthesis</keyword>
<dbReference type="FunFam" id="3.20.20.70:FF:000031">
    <property type="entry name" value="Glutamate synthase 1 [NADH]"/>
    <property type="match status" value="1"/>
</dbReference>
<dbReference type="PROSITE" id="PS51278">
    <property type="entry name" value="GATASE_TYPE_2"/>
    <property type="match status" value="1"/>
</dbReference>
<name>A0A3D9CXY7_9FLAO</name>
<keyword evidence="7" id="KW-0285">Flavoprotein</keyword>
<keyword evidence="6" id="KW-0028">Amino-acid biosynthesis</keyword>
<dbReference type="NCBIfam" id="NF008730">
    <property type="entry name" value="PRK11750.1"/>
    <property type="match status" value="1"/>
</dbReference>
<dbReference type="FunFam" id="3.60.20.10:FF:000001">
    <property type="entry name" value="Glutamate synthase, large subunit"/>
    <property type="match status" value="1"/>
</dbReference>
<dbReference type="InterPro" id="IPR002489">
    <property type="entry name" value="Glu_synth_asu_C"/>
</dbReference>
<dbReference type="FunFam" id="2.160.20.60:FF:000001">
    <property type="entry name" value="Glutamate synthase, large subunit"/>
    <property type="match status" value="1"/>
</dbReference>
<dbReference type="Proteomes" id="UP000256326">
    <property type="component" value="Unassembled WGS sequence"/>
</dbReference>
<dbReference type="Pfam" id="PF00310">
    <property type="entry name" value="GATase_2"/>
    <property type="match status" value="1"/>
</dbReference>
<keyword evidence="8" id="KW-0288">FMN</keyword>
<evidence type="ECO:0000256" key="1">
    <source>
        <dbReference type="ARBA" id="ARBA00001917"/>
    </source>
</evidence>
<evidence type="ECO:0000256" key="5">
    <source>
        <dbReference type="ARBA" id="ARBA00012079"/>
    </source>
</evidence>
<evidence type="ECO:0000256" key="10">
    <source>
        <dbReference type="ARBA" id="ARBA00022827"/>
    </source>
</evidence>
<comment type="cofactor">
    <cofactor evidence="2">
        <name>[3Fe-4S] cluster</name>
        <dbReference type="ChEBI" id="CHEBI:21137"/>
    </cofactor>
</comment>
<dbReference type="Pfam" id="PF01645">
    <property type="entry name" value="Glu_synthase"/>
    <property type="match status" value="1"/>
</dbReference>
<proteinExistence type="inferred from homology"/>
<evidence type="ECO:0000256" key="13">
    <source>
        <dbReference type="ARBA" id="ARBA00023004"/>
    </source>
</evidence>
<keyword evidence="9" id="KW-0479">Metal-binding</keyword>
<evidence type="ECO:0000313" key="22">
    <source>
        <dbReference type="EMBL" id="REC70640.1"/>
    </source>
</evidence>